<dbReference type="Bgee" id="ENSGACG00000011518">
    <property type="expression patterns" value="Expressed in intestinal epithelial cell and 8 other cell types or tissues"/>
</dbReference>
<dbReference type="InterPro" id="IPR041679">
    <property type="entry name" value="DNA2/NAM7-like_C"/>
</dbReference>
<feature type="domain" description="AAA+ ATPase" evidence="6">
    <location>
        <begin position="894"/>
        <end position="1127"/>
    </location>
</feature>
<reference evidence="8" key="2">
    <citation type="submission" date="2025-08" db="UniProtKB">
        <authorList>
            <consortium name="Ensembl"/>
        </authorList>
    </citation>
    <scope>IDENTIFICATION</scope>
</reference>
<evidence type="ECO:0000256" key="3">
    <source>
        <dbReference type="ARBA" id="ARBA00022801"/>
    </source>
</evidence>
<dbReference type="InterPro" id="IPR041677">
    <property type="entry name" value="DNA2/NAM7_AAA_11"/>
</dbReference>
<dbReference type="Pfam" id="PF13086">
    <property type="entry name" value="AAA_11"/>
    <property type="match status" value="3"/>
</dbReference>
<dbReference type="InterPro" id="IPR001900">
    <property type="entry name" value="RNase_II/R"/>
</dbReference>
<dbReference type="RefSeq" id="XP_040058674.1">
    <property type="nucleotide sequence ID" value="XM_040202740.1"/>
</dbReference>
<name>G3PCB1_GASAC</name>
<evidence type="ECO:0000313" key="9">
    <source>
        <dbReference type="Proteomes" id="UP000007635"/>
    </source>
</evidence>
<dbReference type="SUPFAM" id="SSF52540">
    <property type="entry name" value="P-loop containing nucleoside triphosphate hydrolases"/>
    <property type="match status" value="2"/>
</dbReference>
<dbReference type="FunCoup" id="G3PCB1">
    <property type="interactions" value="349"/>
</dbReference>
<dbReference type="InParanoid" id="G3PCB1"/>
<dbReference type="eggNOG" id="KOG1804">
    <property type="taxonomic scope" value="Eukaryota"/>
</dbReference>
<dbReference type="eggNOG" id="KOG2102">
    <property type="taxonomic scope" value="Eukaryota"/>
</dbReference>
<dbReference type="GO" id="GO:0004540">
    <property type="term" value="F:RNA nuclease activity"/>
    <property type="evidence" value="ECO:0007669"/>
    <property type="project" value="InterPro"/>
</dbReference>
<proteinExistence type="inferred from homology"/>
<dbReference type="PANTHER" id="PTHR43788">
    <property type="entry name" value="DNA2/NAM7 HELICASE FAMILY MEMBER"/>
    <property type="match status" value="1"/>
</dbReference>
<reference evidence="8" key="3">
    <citation type="submission" date="2025-09" db="UniProtKB">
        <authorList>
            <consortium name="Ensembl"/>
        </authorList>
    </citation>
    <scope>IDENTIFICATION</scope>
</reference>
<accession>G3PCB1</accession>
<evidence type="ECO:0008006" key="10">
    <source>
        <dbReference type="Google" id="ProtNLM"/>
    </source>
</evidence>
<dbReference type="InterPro" id="IPR003593">
    <property type="entry name" value="AAA+_ATPase"/>
</dbReference>
<dbReference type="InterPro" id="IPR012340">
    <property type="entry name" value="NA-bd_OB-fold"/>
</dbReference>
<keyword evidence="3" id="KW-0378">Hydrolase</keyword>
<evidence type="ECO:0000259" key="6">
    <source>
        <dbReference type="SMART" id="SM00382"/>
    </source>
</evidence>
<dbReference type="Proteomes" id="UP000007635">
    <property type="component" value="Chromosome XVII"/>
</dbReference>
<dbReference type="FunFam" id="3.40.50.300:FF:001373">
    <property type="entry name" value="Helicase with zinc finger domain 2"/>
    <property type="match status" value="1"/>
</dbReference>
<dbReference type="InterPro" id="IPR050534">
    <property type="entry name" value="Coronavir_polyprotein_1ab"/>
</dbReference>
<dbReference type="SMART" id="SM00382">
    <property type="entry name" value="AAA"/>
    <property type="match status" value="2"/>
</dbReference>
<reference evidence="8 9" key="1">
    <citation type="journal article" date="2021" name="G3 (Bethesda)">
        <title>Improved contiguity of the threespine stickleback genome using long-read sequencing.</title>
        <authorList>
            <person name="Nath S."/>
            <person name="Shaw D.E."/>
            <person name="White M.A."/>
        </authorList>
    </citation>
    <scope>NUCLEOTIDE SEQUENCE [LARGE SCALE GENOMIC DNA]</scope>
    <source>
        <strain evidence="8 9">Lake Benthic</strain>
    </source>
</reference>
<dbReference type="InterPro" id="IPR056787">
    <property type="entry name" value="OB_HELZ2"/>
</dbReference>
<evidence type="ECO:0000256" key="1">
    <source>
        <dbReference type="ARBA" id="ARBA00007913"/>
    </source>
</evidence>
<dbReference type="OMA" id="DLYIREH"/>
<dbReference type="InterPro" id="IPR047187">
    <property type="entry name" value="SF1_C_Upf1"/>
</dbReference>
<dbReference type="Ensembl" id="ENSGACT00000015264.2">
    <property type="protein sequence ID" value="ENSGACP00000015235.2"/>
    <property type="gene ID" value="ENSGACG00000011518.2"/>
</dbReference>
<dbReference type="Pfam" id="PF13087">
    <property type="entry name" value="AAA_12"/>
    <property type="match status" value="2"/>
</dbReference>
<dbReference type="GO" id="GO:0016787">
    <property type="term" value="F:hydrolase activity"/>
    <property type="evidence" value="ECO:0007669"/>
    <property type="project" value="UniProtKB-KW"/>
</dbReference>
<feature type="domain" description="RNB" evidence="7">
    <location>
        <begin position="1594"/>
        <end position="1949"/>
    </location>
</feature>
<organism evidence="8 9">
    <name type="scientific">Gasterosteus aculeatus aculeatus</name>
    <name type="common">three-spined stickleback</name>
    <dbReference type="NCBI Taxonomy" id="481459"/>
    <lineage>
        <taxon>Eukaryota</taxon>
        <taxon>Metazoa</taxon>
        <taxon>Chordata</taxon>
        <taxon>Craniata</taxon>
        <taxon>Vertebrata</taxon>
        <taxon>Euteleostomi</taxon>
        <taxon>Actinopterygii</taxon>
        <taxon>Neopterygii</taxon>
        <taxon>Teleostei</taxon>
        <taxon>Neoteleostei</taxon>
        <taxon>Acanthomorphata</taxon>
        <taxon>Eupercaria</taxon>
        <taxon>Perciformes</taxon>
        <taxon>Cottioidei</taxon>
        <taxon>Gasterosteales</taxon>
        <taxon>Gasterosteidae</taxon>
        <taxon>Gasterosteus</taxon>
    </lineage>
</organism>
<feature type="domain" description="AAA+ ATPase" evidence="6">
    <location>
        <begin position="2401"/>
        <end position="2601"/>
    </location>
</feature>
<keyword evidence="4" id="KW-0347">Helicase</keyword>
<keyword evidence="2" id="KW-0547">Nucleotide-binding</keyword>
<dbReference type="FunFam" id="3.40.50.300:FF:001313">
    <property type="entry name" value="Helicase with zinc finger domain 2"/>
    <property type="match status" value="1"/>
</dbReference>
<dbReference type="Pfam" id="PF25049">
    <property type="entry name" value="OB_HELZ2"/>
    <property type="match status" value="1"/>
</dbReference>
<dbReference type="GO" id="GO:0043139">
    <property type="term" value="F:5'-3' DNA helicase activity"/>
    <property type="evidence" value="ECO:0007669"/>
    <property type="project" value="TreeGrafter"/>
</dbReference>
<dbReference type="InterPro" id="IPR027417">
    <property type="entry name" value="P-loop_NTPase"/>
</dbReference>
<evidence type="ECO:0000313" key="8">
    <source>
        <dbReference type="Ensembl" id="ENSGACP00000015235.2"/>
    </source>
</evidence>
<dbReference type="GeneID" id="120834647"/>
<dbReference type="GO" id="GO:0003723">
    <property type="term" value="F:RNA binding"/>
    <property type="evidence" value="ECO:0007669"/>
    <property type="project" value="InterPro"/>
</dbReference>
<evidence type="ECO:0000259" key="7">
    <source>
        <dbReference type="SMART" id="SM00955"/>
    </source>
</evidence>
<sequence length="2883" mass="327512">MAASESKLVPLSSTHELKLACTQCSVKEKEVTYTLKSVLHQCARTLLLCRAKGGSKWRPVSKRPMFPNPNQYQMCLFYVEGHGCTSHKNRCTFARSVEEATVWTFEKRRGLDHMLLCKLVAQSETGGDPPGNAEPLGDLLPILELKAACDQCFVKEKKITRTVQLISHNCRRDLLLAKDKACHQWKPVADRPAGVRIGPNVFYQVCRFHVEGSGSECTYHGAACTFARSSEEAVVWNHLKDHRIDKGQLIRQVVESERTRSTPESAAESIRRRFSGEFIELCRECFNDCPQKLTLKKWNSTCSADSAHTWDPVLVHHLSENSSKHVYSQVRPLLPNCQFTYCSHVRQGKPCWHQPGHCGSAQSEVEMAVWEAEQGGLSVRPLLLQVSQGEQTEHRKKVTMYCKVCLLVLSSPESFYKHCSSLEHSQLLAEDTTTRWRGRPPPHNHRSGFWLCERPQTCEYGSKCPKAHSVEELQEWLMRAEEEKEIRHNIGAQGLMSYNESLLEEYKNTSNEAYIVSEEVDDVSISCDKELSVQWEQINATFQWDFKVETERQLVHVALLKQEPGASFTLRDLGPAPCIHSSGEPFLREDMTYDITVSFTASNPGLYDQWLVLDFNARPVLLKKLRVRVGQPSLDDVEQPTSGGGATFQSAERWHRGNRVIIPCTSRTEEQEELLKEYKAPQISFQDKSSNNSQTPLNPENYKERMHDFLYNEERAEDQIVSRLNVCGQMTTCDRLSGTKFTLQAHPGELFCAVSIPFNLTPDTPEGLALKRSIQSALIAPLSSSFPNPKVYEAIILPDKTSENKMHLQLSKKCCSDLALRSDDSYPMEVQFQLDRLGFCTMHKAVDLLPDTKRVLPDLHDCIAPVNNVSCEKLNAKQLSAINFITGVSNGRGCVAPLLVYGPFGTGKTFTLATAARELCKQPHKKVLICTHTNSSADLYVRDHFHPFIDQKNRNNEMRPIRIKANSKKAYAATDDVTQKYCLLSQDGQFFLPPTKAALDGHKLVITTTTMARRFHDLKLPEGYFTHILIDEASQMLECEALMALGLAGPNTRVALAGDHMQMGPKLFSVDDHHRSNHTLLTRLFHYYQGQKCDAAQNSRIIFNENYRSSKEIVEFVSTHFYVGQQDVIKAVGDVPAPENGHALKFHHVRGECLLDSVSLSWYNQEEVVKVVEEVKEVLKDWPMSWGTKNLSSICILSEGNQVRQIRTSLSRRNLSGVHVENLANVQGKQFRVVILSAVQTRDSLKTSHLPGLELFNDARVLNTAMTRAQSLVVVVGDAAALCCFGKCSAVWKSYIDHCISNNSVSPRHYAQGFFEKDVMETARFQKSEQVHESNTLNDAILQELTDEYKQLREEDEVEKCRSNLKAFDNHQSKSSHDVSELLALCEKYPGVYRQGKLVRETARRGYVVPFRNPGEHIIIDGWKNLKEVFSGDEVVVDKAEVIGITKEAKSARELVCILEDEDHSKSRQNSYQKFVRRTMIPITRSAPKICILLLKEERNFLPIWEQIDGVWIPMSYTFLDGNLKENSVFVVQVIGWKEQCHIPLGKVIKILPIGGSFSAALQILNEEFKVAPNTCMNESHGVLTSEDEDRTHRKDVNTKFTFTVDPENARDLDDAISVMEIGDHEYELGVHIADVASYVSKDCELDCDSKQRGVTYYGDKHQPRHMFPKDATEHFSLLPGKDKRVVSLMFKVKKQTNEIIGEPKFQLSSIKSNRKLSYKEAGDMITERYRDIPRFDSIEDCVTVAYCFAKAQRMLRPVDWVYSQPEEDRWPGKRKANLMIEELSVLFNTHASKCLMGSKETMYCTPLRCQAEPAPQKIEEFKKKCGELISLSFHVKDRVDHDNQAPNCENFRILTEVWEEIQAAAGSDDVDSMVDLIAADDIHPLLQPVIDQFRRCQRKAEVLCSMSSDKAQQGHYSLKLPSYTYASSPIRRYIDLISQRLLHSIICNRRVQYDTSEIKTLCSQFEDSCKDAKAYEQKADQIRYAVTTRHQSAPNLAFVVSPNKDHLAVAFPFNKNALSERLSIAYRDLQLCDQPVFDEANNCVTLKWNRRIYAVDNTQIHQELQMPGCDSCVELPLAVWKDIIEAVDTRNWDHAKSLTIEARILPQAAVVPQSSCIDKQGEQEHEVAIELQLQRGATLKVQMTTEIRRGYHMPAVQLVCVKPQFEICVHHVRNCVTCFSTSADRPSRIFYHDPEEYVRIWKPMCDMESVFNAVEENYSITIENLVVNFTRAQEGTLAGSFFLPVTWIKNWAIECNLWKCLLCIRKRGLTLDSAPVESRPYTWVAHCLIRKVAKQKKPPNEGSTVDFSVNHLAMETIPDCVYRKNTRFTVEIIPKLIPDVRKEEAVLNIPSACDLVTTIALGKQIPREVEPSWHRAGRDLPPGIPHFNVSQRLAVEKALNHTFTLIQGPPGTGKTVVGAYIVSCFVELNSLHPRKVIDPKDEGKKQVILYCGPSNKSVDVVAENLLKFGDRLRPLRVYGEQVEMLDYPFPDSALRFSQRPHRQEKSKNELRGITLHHRMRQDKNPFSRQIKEFDERIRDALSNNIQLTDEEVDTYKSLLKKARISELQQHDIILCTCTQSSNQILTSTLAARQIIIDECAMATEPQALIPLVCNQPEKIVLIGDHKQLRPIVKHEGVRKLGMTKSLFERYYMMHKSRAVMLDTQYRMHEEICEFPSQEFYEGKLKTGVEQPSSVLRVRKKTTPIVFGHIIGKTISLVVNTAKGNENSKANMEERDKAIEIAKKLVENAKIKQQDIVILTPYNAQVSEIKDGLKEKKMDQVLVTTITKSQGSEWRYVILSTVCSLPEKEIEEEPDGAWFSRHLGFVGDPNQINVGITRAKEGLCIIGNQLVLSKNRTWKKLISHYRGQNAVTDAQDISVCANR</sequence>
<dbReference type="Gene3D" id="3.40.50.300">
    <property type="entry name" value="P-loop containing nucleotide triphosphate hydrolases"/>
    <property type="match status" value="4"/>
</dbReference>
<evidence type="ECO:0000256" key="4">
    <source>
        <dbReference type="ARBA" id="ARBA00022806"/>
    </source>
</evidence>
<dbReference type="SMART" id="SM00955">
    <property type="entry name" value="RNB"/>
    <property type="match status" value="1"/>
</dbReference>
<dbReference type="Pfam" id="PF00773">
    <property type="entry name" value="RNB"/>
    <property type="match status" value="1"/>
</dbReference>
<protein>
    <recommendedName>
        <fullName evidence="10">C3H1-type domain-containing protein</fullName>
    </recommendedName>
</protein>
<dbReference type="PANTHER" id="PTHR43788:SF9">
    <property type="entry name" value="HELICASE WITH ZINC FINGER DOMAIN 2"/>
    <property type="match status" value="1"/>
</dbReference>
<keyword evidence="9" id="KW-1185">Reference proteome</keyword>
<comment type="similarity">
    <text evidence="1">Belongs to the DNA2/NAM7 helicase family.</text>
</comment>
<dbReference type="KEGG" id="gat:120834647"/>
<dbReference type="SUPFAM" id="SSF50249">
    <property type="entry name" value="Nucleic acid-binding proteins"/>
    <property type="match status" value="2"/>
</dbReference>
<evidence type="ECO:0000256" key="2">
    <source>
        <dbReference type="ARBA" id="ARBA00022741"/>
    </source>
</evidence>
<evidence type="ECO:0000256" key="5">
    <source>
        <dbReference type="ARBA" id="ARBA00022840"/>
    </source>
</evidence>
<dbReference type="CDD" id="cd18808">
    <property type="entry name" value="SF1_C_Upf1"/>
    <property type="match status" value="2"/>
</dbReference>
<keyword evidence="5" id="KW-0067">ATP-binding</keyword>
<dbReference type="GO" id="GO:0005524">
    <property type="term" value="F:ATP binding"/>
    <property type="evidence" value="ECO:0007669"/>
    <property type="project" value="UniProtKB-KW"/>
</dbReference>
<dbReference type="GeneTree" id="ENSGT00940000166655"/>
<dbReference type="STRING" id="69293.ENSGACP00000015235"/>
<dbReference type="RefSeq" id="XP_040058673.1">
    <property type="nucleotide sequence ID" value="XM_040202739.1"/>
</dbReference>